<comment type="caution">
    <text evidence="3">The sequence shown here is derived from an EMBL/GenBank/DDBJ whole genome shotgun (WGS) entry which is preliminary data.</text>
</comment>
<gene>
    <name evidence="3" type="ORF">GCM10010969_31940</name>
</gene>
<feature type="region of interest" description="Disordered" evidence="1">
    <location>
        <begin position="283"/>
        <end position="323"/>
    </location>
</feature>
<feature type="compositionally biased region" description="Low complexity" evidence="1">
    <location>
        <begin position="172"/>
        <end position="184"/>
    </location>
</feature>
<evidence type="ECO:0000259" key="2">
    <source>
        <dbReference type="Pfam" id="PF03413"/>
    </source>
</evidence>
<proteinExistence type="predicted"/>
<organism evidence="3 4">
    <name type="scientific">Saccharibacillus kuerlensis</name>
    <dbReference type="NCBI Taxonomy" id="459527"/>
    <lineage>
        <taxon>Bacteria</taxon>
        <taxon>Bacillati</taxon>
        <taxon>Bacillota</taxon>
        <taxon>Bacilli</taxon>
        <taxon>Bacillales</taxon>
        <taxon>Paenibacillaceae</taxon>
        <taxon>Saccharibacillus</taxon>
    </lineage>
</organism>
<sequence length="323" mass="34884">MKRITGRTAAAAAVASAAAAALILWSPWDETSSALTQEQAKQQLLTRYSGQVESAELEDGHYNMLLRTEAGLYTVALSASDGRIESIRRLETTEQIPEILDRMQVKEELESRQSDTEIQKLELQTPADGSRPIYAAELTDAQGRRLIVEIDAYSGDILSEKVSQPAAVEGGEAAPNPESPSDSPSEPDKEPVIQQPKPPSGSSAAGDKQPGRSDEPARLLTEQEAQRIAEQSLANTGSTIEDSDADLRTQDDGQAYYLVEVELANGREAAVQINAVSGTVLSTTWNEDDNKDDKSNNIDDEDSGDDQDDKDDEEDGDSDSDDS</sequence>
<dbReference type="Proteomes" id="UP000606653">
    <property type="component" value="Unassembled WGS sequence"/>
</dbReference>
<accession>A0ABQ2L736</accession>
<feature type="domain" description="PepSY" evidence="2">
    <location>
        <begin position="117"/>
        <end position="160"/>
    </location>
</feature>
<dbReference type="InterPro" id="IPR025711">
    <property type="entry name" value="PepSY"/>
</dbReference>
<reference evidence="4" key="1">
    <citation type="journal article" date="2019" name="Int. J. Syst. Evol. Microbiol.">
        <title>The Global Catalogue of Microorganisms (GCM) 10K type strain sequencing project: providing services to taxonomists for standard genome sequencing and annotation.</title>
        <authorList>
            <consortium name="The Broad Institute Genomics Platform"/>
            <consortium name="The Broad Institute Genome Sequencing Center for Infectious Disease"/>
            <person name="Wu L."/>
            <person name="Ma J."/>
        </authorList>
    </citation>
    <scope>NUCLEOTIDE SEQUENCE [LARGE SCALE GENOMIC DNA]</scope>
    <source>
        <strain evidence="4">CGMCC 1.6964</strain>
    </source>
</reference>
<name>A0ABQ2L736_9BACL</name>
<feature type="domain" description="PepSY" evidence="2">
    <location>
        <begin position="220"/>
        <end position="283"/>
    </location>
</feature>
<feature type="region of interest" description="Disordered" evidence="1">
    <location>
        <begin position="164"/>
        <end position="248"/>
    </location>
</feature>
<dbReference type="RefSeq" id="WP_018977291.1">
    <property type="nucleotide sequence ID" value="NZ_BMLN01000010.1"/>
</dbReference>
<keyword evidence="4" id="KW-1185">Reference proteome</keyword>
<evidence type="ECO:0000313" key="3">
    <source>
        <dbReference type="EMBL" id="GGO05494.1"/>
    </source>
</evidence>
<dbReference type="Gene3D" id="3.10.450.40">
    <property type="match status" value="1"/>
</dbReference>
<evidence type="ECO:0000313" key="4">
    <source>
        <dbReference type="Proteomes" id="UP000606653"/>
    </source>
</evidence>
<feature type="compositionally biased region" description="Acidic residues" evidence="1">
    <location>
        <begin position="298"/>
        <end position="323"/>
    </location>
</feature>
<protein>
    <recommendedName>
        <fullName evidence="2">PepSY domain-containing protein</fullName>
    </recommendedName>
</protein>
<dbReference type="EMBL" id="BMLN01000010">
    <property type="protein sequence ID" value="GGO05494.1"/>
    <property type="molecule type" value="Genomic_DNA"/>
</dbReference>
<dbReference type="Pfam" id="PF03413">
    <property type="entry name" value="PepSY"/>
    <property type="match status" value="2"/>
</dbReference>
<evidence type="ECO:0000256" key="1">
    <source>
        <dbReference type="SAM" id="MobiDB-lite"/>
    </source>
</evidence>